<protein>
    <recommendedName>
        <fullName evidence="1">tRNA (guanine(9)-N(1))-methyltransferase</fullName>
        <ecNumber evidence="1">2.1.1.221</ecNumber>
    </recommendedName>
</protein>
<dbReference type="PIRSF" id="PIRSF016323">
    <property type="entry name" value="tRNA_m1G_mtfrase_met"/>
    <property type="match status" value="1"/>
</dbReference>
<dbReference type="Gene3D" id="3.40.1280.30">
    <property type="match status" value="1"/>
</dbReference>
<dbReference type="FunFam" id="3.40.1280.30:FF:000001">
    <property type="entry name" value="tRNA methyltransferase 10 homolog A"/>
    <property type="match status" value="1"/>
</dbReference>
<evidence type="ECO:0000313" key="11">
    <source>
        <dbReference type="Proteomes" id="UP000075880"/>
    </source>
</evidence>
<organism evidence="10 11">
    <name type="scientific">Anopheles atroparvus</name>
    <name type="common">European mosquito</name>
    <dbReference type="NCBI Taxonomy" id="41427"/>
    <lineage>
        <taxon>Eukaryota</taxon>
        <taxon>Metazoa</taxon>
        <taxon>Ecdysozoa</taxon>
        <taxon>Arthropoda</taxon>
        <taxon>Hexapoda</taxon>
        <taxon>Insecta</taxon>
        <taxon>Pterygota</taxon>
        <taxon>Neoptera</taxon>
        <taxon>Endopterygota</taxon>
        <taxon>Diptera</taxon>
        <taxon>Nematocera</taxon>
        <taxon>Culicoidea</taxon>
        <taxon>Culicidae</taxon>
        <taxon>Anophelinae</taxon>
        <taxon>Anopheles</taxon>
    </lineage>
</organism>
<dbReference type="EnsemblMetazoa" id="ENSAATROPT012008">
    <property type="protein sequence ID" value="ENSAATROPP010882"/>
    <property type="gene ID" value="ENSAATROPG009773"/>
</dbReference>
<dbReference type="InterPro" id="IPR028564">
    <property type="entry name" value="MT_TRM10-typ"/>
</dbReference>
<proteinExistence type="predicted"/>
<dbReference type="AlphaFoldDB" id="A0AAG5DI44"/>
<feature type="region of interest" description="Disordered" evidence="8">
    <location>
        <begin position="34"/>
        <end position="68"/>
    </location>
</feature>
<evidence type="ECO:0000256" key="6">
    <source>
        <dbReference type="PIRSR" id="PIRSR016323-1"/>
    </source>
</evidence>
<evidence type="ECO:0000259" key="9">
    <source>
        <dbReference type="PROSITE" id="PS51675"/>
    </source>
</evidence>
<dbReference type="EC" id="2.1.1.221" evidence="1"/>
<dbReference type="PANTHER" id="PTHR13563">
    <property type="entry name" value="TRNA (GUANINE-9-) METHYLTRANSFERASE"/>
    <property type="match status" value="1"/>
</dbReference>
<dbReference type="GO" id="GO:0052905">
    <property type="term" value="F:tRNA (guanosine(9)-N1)-methyltransferase activity"/>
    <property type="evidence" value="ECO:0007669"/>
    <property type="project" value="UniProtKB-EC"/>
</dbReference>
<sequence>MFTRKEQVLLKDYLKNHCIRLTTTMNADVTVVSGSEDVSPGKENGALPCETQHENNTPPEQPREASESADLIPVNLQSKDDAQLPQPEVQLSKRQRKKLLKMESWEIKKKEKRLQEKEKCKAKRIEAINRGLPVRTGPSRKELKRRKMNYDEATAEVVVDLSFDKMMIDKDVAKCVKQLLRMYTLNRRSEKPIPLHFSGITEGGAVEKHLAKHDGYQHWDVRFSSEHFMKLFDPKQLIYLTSESDNLLERLERDHVYVIGGLVDHNQHKGYCYRLAEEFGIRHARLPLNEHLVLKTRTVLTINQVFEILLNINLGKGWQQTLLDVMPARKGATAKQSETSE</sequence>
<evidence type="ECO:0000256" key="5">
    <source>
        <dbReference type="ARBA" id="ARBA00048434"/>
    </source>
</evidence>
<reference evidence="10" key="1">
    <citation type="submission" date="2024-04" db="UniProtKB">
        <authorList>
            <consortium name="EnsemblMetazoa"/>
        </authorList>
    </citation>
    <scope>IDENTIFICATION</scope>
    <source>
        <strain evidence="10">EBRO</strain>
    </source>
</reference>
<keyword evidence="2" id="KW-0489">Methyltransferase</keyword>
<dbReference type="InterPro" id="IPR016653">
    <property type="entry name" value="TRM10/TRM10A"/>
</dbReference>
<evidence type="ECO:0000313" key="10">
    <source>
        <dbReference type="EnsemblMetazoa" id="ENSAATROPP010882"/>
    </source>
</evidence>
<dbReference type="GO" id="GO:0000049">
    <property type="term" value="F:tRNA binding"/>
    <property type="evidence" value="ECO:0007669"/>
    <property type="project" value="TreeGrafter"/>
</dbReference>
<feature type="binding site" evidence="7">
    <location>
        <position position="260"/>
    </location>
    <ligand>
        <name>S-adenosyl-L-methionine</name>
        <dbReference type="ChEBI" id="CHEBI:59789"/>
    </ligand>
</feature>
<evidence type="ECO:0000256" key="2">
    <source>
        <dbReference type="ARBA" id="ARBA00022603"/>
    </source>
</evidence>
<evidence type="ECO:0000256" key="1">
    <source>
        <dbReference type="ARBA" id="ARBA00012797"/>
    </source>
</evidence>
<evidence type="ECO:0000256" key="7">
    <source>
        <dbReference type="PIRSR" id="PIRSR016323-2"/>
    </source>
</evidence>
<name>A0AAG5DI44_ANOAO</name>
<keyword evidence="11" id="KW-1185">Reference proteome</keyword>
<dbReference type="InterPro" id="IPR007356">
    <property type="entry name" value="tRNA_m1G_MeTrfase_euk"/>
</dbReference>
<accession>A0AAG5DI44</accession>
<dbReference type="PANTHER" id="PTHR13563:SF13">
    <property type="entry name" value="TRNA METHYLTRANSFERASE 10 HOMOLOG A"/>
    <property type="match status" value="1"/>
</dbReference>
<keyword evidence="3" id="KW-0808">Transferase</keyword>
<evidence type="ECO:0000256" key="8">
    <source>
        <dbReference type="SAM" id="MobiDB-lite"/>
    </source>
</evidence>
<comment type="catalytic activity">
    <reaction evidence="5">
        <text>guanosine(9) in tRNA + S-adenosyl-L-methionine = N(1)-methylguanosine(9) in tRNA + S-adenosyl-L-homocysteine + H(+)</text>
        <dbReference type="Rhea" id="RHEA:43156"/>
        <dbReference type="Rhea" id="RHEA-COMP:10367"/>
        <dbReference type="Rhea" id="RHEA-COMP:10368"/>
        <dbReference type="ChEBI" id="CHEBI:15378"/>
        <dbReference type="ChEBI" id="CHEBI:57856"/>
        <dbReference type="ChEBI" id="CHEBI:59789"/>
        <dbReference type="ChEBI" id="CHEBI:73542"/>
        <dbReference type="ChEBI" id="CHEBI:74269"/>
        <dbReference type="EC" id="2.1.1.221"/>
    </reaction>
</comment>
<dbReference type="InterPro" id="IPR038459">
    <property type="entry name" value="MT_TRM10-typ_sf"/>
</dbReference>
<feature type="binding site" evidence="7">
    <location>
        <position position="272"/>
    </location>
    <ligand>
        <name>S-adenosyl-L-methionine</name>
        <dbReference type="ChEBI" id="CHEBI:59789"/>
    </ligand>
</feature>
<feature type="binding site" evidence="7">
    <location>
        <position position="286"/>
    </location>
    <ligand>
        <name>S-adenosyl-L-methionine</name>
        <dbReference type="ChEBI" id="CHEBI:59789"/>
    </ligand>
</feature>
<dbReference type="PROSITE" id="PS51675">
    <property type="entry name" value="SAM_MT_TRM10"/>
    <property type="match status" value="1"/>
</dbReference>
<dbReference type="Proteomes" id="UP000075880">
    <property type="component" value="Unassembled WGS sequence"/>
</dbReference>
<dbReference type="GO" id="GO:0002939">
    <property type="term" value="P:tRNA N1-guanine methylation"/>
    <property type="evidence" value="ECO:0007669"/>
    <property type="project" value="TreeGrafter"/>
</dbReference>
<keyword evidence="4" id="KW-0949">S-adenosyl-L-methionine</keyword>
<feature type="active site" description="Proton acceptor" evidence="6">
    <location>
        <position position="264"/>
    </location>
</feature>
<evidence type="ECO:0000256" key="4">
    <source>
        <dbReference type="ARBA" id="ARBA00022691"/>
    </source>
</evidence>
<feature type="binding site" evidence="7">
    <location>
        <position position="240"/>
    </location>
    <ligand>
        <name>S-adenosyl-L-methionine</name>
        <dbReference type="ChEBI" id="CHEBI:59789"/>
    </ligand>
</feature>
<evidence type="ECO:0000256" key="3">
    <source>
        <dbReference type="ARBA" id="ARBA00022679"/>
    </source>
</evidence>
<dbReference type="GO" id="GO:0005654">
    <property type="term" value="C:nucleoplasm"/>
    <property type="evidence" value="ECO:0007669"/>
    <property type="project" value="TreeGrafter"/>
</dbReference>
<feature type="domain" description="SAM-dependent MTase TRM10-type" evidence="9">
    <location>
        <begin position="139"/>
        <end position="333"/>
    </location>
</feature>